<feature type="region of interest" description="Disordered" evidence="1">
    <location>
        <begin position="169"/>
        <end position="192"/>
    </location>
</feature>
<reference evidence="3" key="1">
    <citation type="submission" date="2016-04" db="EMBL/GenBank/DDBJ databases">
        <authorList>
            <person name="Evans L.H."/>
            <person name="Alamgir A."/>
            <person name="Owens N."/>
            <person name="Weber N.D."/>
            <person name="Virtaneva K."/>
            <person name="Barbian K."/>
            <person name="Babar A."/>
            <person name="Rosenke K."/>
        </authorList>
    </citation>
    <scope>NUCLEOTIDE SEQUENCE [LARGE SCALE GENOMIC DNA]</scope>
    <source>
        <strain evidence="3">CBS 101.48</strain>
    </source>
</reference>
<dbReference type="STRING" id="4829.A0A168MM33"/>
<keyword evidence="2" id="KW-0812">Transmembrane</keyword>
<dbReference type="OrthoDB" id="18139at2759"/>
<gene>
    <name evidence="3" type="primary">ABSGL_04363.1 scaffold 5409</name>
</gene>
<accession>A0A168MM33</accession>
<dbReference type="GO" id="GO:0005739">
    <property type="term" value="C:mitochondrion"/>
    <property type="evidence" value="ECO:0007669"/>
    <property type="project" value="TreeGrafter"/>
</dbReference>
<evidence type="ECO:0000313" key="3">
    <source>
        <dbReference type="EMBL" id="SAL98798.1"/>
    </source>
</evidence>
<dbReference type="GO" id="GO:0005783">
    <property type="term" value="C:endoplasmic reticulum"/>
    <property type="evidence" value="ECO:0007669"/>
    <property type="project" value="InterPro"/>
</dbReference>
<dbReference type="InParanoid" id="A0A168MM33"/>
<evidence type="ECO:0000256" key="2">
    <source>
        <dbReference type="SAM" id="Phobius"/>
    </source>
</evidence>
<proteinExistence type="predicted"/>
<dbReference type="OMA" id="PMFNIAV"/>
<dbReference type="PANTHER" id="PTHR28112:SF1">
    <property type="entry name" value="SRP-INDEPENDENT TARGETING PROTEIN 3"/>
    <property type="match status" value="1"/>
</dbReference>
<organism evidence="3">
    <name type="scientific">Absidia glauca</name>
    <name type="common">Pin mould</name>
    <dbReference type="NCBI Taxonomy" id="4829"/>
    <lineage>
        <taxon>Eukaryota</taxon>
        <taxon>Fungi</taxon>
        <taxon>Fungi incertae sedis</taxon>
        <taxon>Mucoromycota</taxon>
        <taxon>Mucoromycotina</taxon>
        <taxon>Mucoromycetes</taxon>
        <taxon>Mucorales</taxon>
        <taxon>Cunninghamellaceae</taxon>
        <taxon>Absidia</taxon>
    </lineage>
</organism>
<dbReference type="AlphaFoldDB" id="A0A168MM33"/>
<feature type="transmembrane region" description="Helical" evidence="2">
    <location>
        <begin position="6"/>
        <end position="24"/>
    </location>
</feature>
<evidence type="ECO:0000313" key="4">
    <source>
        <dbReference type="Proteomes" id="UP000078561"/>
    </source>
</evidence>
<name>A0A168MM33_ABSGL</name>
<dbReference type="EMBL" id="LT552359">
    <property type="protein sequence ID" value="SAL98798.1"/>
    <property type="molecule type" value="Genomic_DNA"/>
</dbReference>
<dbReference type="GO" id="GO:0045047">
    <property type="term" value="P:protein targeting to ER"/>
    <property type="evidence" value="ECO:0007669"/>
    <property type="project" value="InterPro"/>
</dbReference>
<evidence type="ECO:0000256" key="1">
    <source>
        <dbReference type="SAM" id="MobiDB-lite"/>
    </source>
</evidence>
<dbReference type="InterPro" id="IPR012098">
    <property type="entry name" value="SND3_fun"/>
</dbReference>
<feature type="transmembrane region" description="Helical" evidence="2">
    <location>
        <begin position="36"/>
        <end position="57"/>
    </location>
</feature>
<sequence>MGSPSFLTSPMFNIAVMLVIMQLGKKIDWNDPDTLMIARIGYYGAQVLVIGLAYALMQLVKSKNDTTELKYTETKSGATQGQEIKTTNVAYDTAQVQQFIQSTLTSVAMISLMHWQFKFTQPLLMQSILPFKNLLSHKIALIYLWGDDTTQDGLKRPFQAENPLAALMGGGGGSAAAPAEPAAVDDGHKKKD</sequence>
<dbReference type="Pfam" id="PF10032">
    <property type="entry name" value="Pho88"/>
    <property type="match status" value="1"/>
</dbReference>
<dbReference type="PANTHER" id="PTHR28112">
    <property type="entry name" value="SRP-INDEPENDENT TARGETING PROTEIN 3"/>
    <property type="match status" value="1"/>
</dbReference>
<evidence type="ECO:0008006" key="5">
    <source>
        <dbReference type="Google" id="ProtNLM"/>
    </source>
</evidence>
<keyword evidence="4" id="KW-1185">Reference proteome</keyword>
<keyword evidence="2" id="KW-1133">Transmembrane helix</keyword>
<dbReference type="Proteomes" id="UP000078561">
    <property type="component" value="Unassembled WGS sequence"/>
</dbReference>
<protein>
    <recommendedName>
        <fullName evidence="5">Inorganic phosphate transporter Pho88</fullName>
    </recommendedName>
</protein>
<keyword evidence="2" id="KW-0472">Membrane</keyword>